<evidence type="ECO:0000313" key="1">
    <source>
        <dbReference type="EMBL" id="ANZ29473.1"/>
    </source>
</evidence>
<dbReference type="Proteomes" id="UP000093052">
    <property type="component" value="Chromosome"/>
</dbReference>
<proteinExistence type="predicted"/>
<organism evidence="1 2">
    <name type="scientific">Parageobacillus thermoglucosidasius</name>
    <name type="common">Geobacillus thermoglucosidasius</name>
    <dbReference type="NCBI Taxonomy" id="1426"/>
    <lineage>
        <taxon>Bacteria</taxon>
        <taxon>Bacillati</taxon>
        <taxon>Bacillota</taxon>
        <taxon>Bacilli</taxon>
        <taxon>Bacillales</taxon>
        <taxon>Anoxybacillaceae</taxon>
        <taxon>Parageobacillus</taxon>
    </lineage>
</organism>
<reference evidence="2" key="1">
    <citation type="journal article" date="2016" name="Genome Announc.">
        <title>Complete Genome Sequence of Geobacillus thermoglucosidasius NCIMB 11955, the Progenitor of a Bioethanol Production Strain.</title>
        <authorList>
            <person name="Sheng L."/>
            <person name="Zhang Y."/>
            <person name="Minton N.P."/>
        </authorList>
    </citation>
    <scope>NUCLEOTIDE SEQUENCE [LARGE SCALE GENOMIC DNA]</scope>
    <source>
        <strain evidence="2">NCIMB 11955</strain>
    </source>
</reference>
<dbReference type="KEGG" id="ptl:AOT13_04820"/>
<dbReference type="Gene3D" id="2.50.20.10">
    <property type="entry name" value="Lipoprotein localisation LolA/LolB/LppX"/>
    <property type="match status" value="1"/>
</dbReference>
<protein>
    <submittedName>
        <fullName evidence="1">Uncharacterized protein</fullName>
    </submittedName>
</protein>
<dbReference type="EMBL" id="CP016622">
    <property type="protein sequence ID" value="ANZ29473.1"/>
    <property type="molecule type" value="Genomic_DNA"/>
</dbReference>
<accession>A0AAN1D5U3</accession>
<name>A0AAN1D5U3_PARTM</name>
<dbReference type="GeneID" id="56924789"/>
<keyword evidence="2" id="KW-1185">Reference proteome</keyword>
<gene>
    <name evidence="1" type="ORF">BCV53_04830</name>
</gene>
<dbReference type="RefSeq" id="WP_042384006.1">
    <property type="nucleotide sequence ID" value="NZ_AP025621.1"/>
</dbReference>
<dbReference type="AlphaFoldDB" id="A0AAN1D5U3"/>
<sequence>MSALKEKFLIAGVASVVLAVSLVVYNGTDIAGNQDNVARASANIQKVKVQNTSEQKTKLQTLMLNSIDHYKTAKGSFEYFSESGKFHIIVDYQTDLSDSPKSYEKVRGLATENNNGITTAAEPGYEVSVYDGENLINYNSGSSDYQTNSVTKSNVPTKVVVKVGKVSEKERNYLKNASIHERITTVDGEKAYIHRIDPSYMGIAKTSLFPEDIAMGFLADDTLWDITGQENIAGVKTVVIEGKLNSEYSKRYNAKTFKLNIEPNTGIMIQMEVFDSSGTIKESIKTKNIEINKSLDTKLFTSF</sequence>
<evidence type="ECO:0000313" key="2">
    <source>
        <dbReference type="Proteomes" id="UP000093052"/>
    </source>
</evidence>